<evidence type="ECO:0000313" key="4">
    <source>
        <dbReference type="Proteomes" id="UP001595704"/>
    </source>
</evidence>
<reference evidence="4" key="1">
    <citation type="journal article" date="2019" name="Int. J. Syst. Evol. Microbiol.">
        <title>The Global Catalogue of Microorganisms (GCM) 10K type strain sequencing project: providing services to taxonomists for standard genome sequencing and annotation.</title>
        <authorList>
            <consortium name="The Broad Institute Genomics Platform"/>
            <consortium name="The Broad Institute Genome Sequencing Center for Infectious Disease"/>
            <person name="Wu L."/>
            <person name="Ma J."/>
        </authorList>
    </citation>
    <scope>NUCLEOTIDE SEQUENCE [LARGE SCALE GENOMIC DNA]</scope>
    <source>
        <strain evidence="4">KCTC 42282</strain>
    </source>
</reference>
<dbReference type="InterPro" id="IPR038673">
    <property type="entry name" value="OprB_sf"/>
</dbReference>
<evidence type="ECO:0000256" key="2">
    <source>
        <dbReference type="RuleBase" id="RU363072"/>
    </source>
</evidence>
<organism evidence="3 4">
    <name type="scientific">Camelimonas fluminis</name>
    <dbReference type="NCBI Taxonomy" id="1576911"/>
    <lineage>
        <taxon>Bacteria</taxon>
        <taxon>Pseudomonadati</taxon>
        <taxon>Pseudomonadota</taxon>
        <taxon>Alphaproteobacteria</taxon>
        <taxon>Hyphomicrobiales</taxon>
        <taxon>Chelatococcaceae</taxon>
        <taxon>Camelimonas</taxon>
    </lineage>
</organism>
<dbReference type="PANTHER" id="PTHR37944">
    <property type="entry name" value="PORIN B"/>
    <property type="match status" value="1"/>
</dbReference>
<evidence type="ECO:0000256" key="1">
    <source>
        <dbReference type="ARBA" id="ARBA00008769"/>
    </source>
</evidence>
<protein>
    <submittedName>
        <fullName evidence="3">Carbohydrate porin</fullName>
    </submittedName>
</protein>
<sequence>MVSVSASLAIAATLPARAEDPPPQLTGDWGGWRTELANRGIEFQIGYTEEAAGNASGGQHNYVRAAGQLVLGSTLDLQKLFGVSGATMQITLTNRNGRNLSDDAGLNTLQQVQEVYGRGNIWRLTQFWYEQKAFDGAVALKFGRVTLGEDFAAFSCNFQNLTFCGSTPGNLAGNYWFNWPLSQWGARLKVKSGQVYVQAGAYQVSPRNSDPDRGFYLGWEQTSGALLPVEFGWTPTVGGLPGKYTATLWYDTSHANDVLRNRQGLPLAVYGGDPRREQGRYGVSFQFQQQLTRPDVADPVRGLSAFLNITQTDRRTSQTDNQIAFGLFYTGWLDSRPRDVMAIAIGRTQVNGRYAENQALANFNARGFLQRPEAEYAIEAYYNLNLHSGLDIRPNIQFIRHPGGITNAKDVLVLGVKAIVNL</sequence>
<comment type="caution">
    <text evidence="3">The sequence shown here is derived from an EMBL/GenBank/DDBJ whole genome shotgun (WGS) entry which is preliminary data.</text>
</comment>
<dbReference type="InterPro" id="IPR007049">
    <property type="entry name" value="Carb-sel_porin_OprB"/>
</dbReference>
<dbReference type="Gene3D" id="2.40.160.180">
    <property type="entry name" value="Carbohydrate-selective porin OprB"/>
    <property type="match status" value="1"/>
</dbReference>
<proteinExistence type="inferred from homology"/>
<name>A0ABV7UDV0_9HYPH</name>
<dbReference type="PANTHER" id="PTHR37944:SF1">
    <property type="entry name" value="PORIN B"/>
    <property type="match status" value="1"/>
</dbReference>
<dbReference type="Proteomes" id="UP001595704">
    <property type="component" value="Unassembled WGS sequence"/>
</dbReference>
<gene>
    <name evidence="3" type="ORF">ACFONL_04825</name>
</gene>
<dbReference type="InterPro" id="IPR052932">
    <property type="entry name" value="OprB_Porin"/>
</dbReference>
<evidence type="ECO:0000313" key="3">
    <source>
        <dbReference type="EMBL" id="MFC3636711.1"/>
    </source>
</evidence>
<comment type="similarity">
    <text evidence="1 2">Belongs to the OprB family.</text>
</comment>
<dbReference type="RefSeq" id="WP_191319995.1">
    <property type="nucleotide sequence ID" value="NZ_BNCG01000012.1"/>
</dbReference>
<dbReference type="EMBL" id="JBHRYC010000024">
    <property type="protein sequence ID" value="MFC3636711.1"/>
    <property type="molecule type" value="Genomic_DNA"/>
</dbReference>
<dbReference type="Pfam" id="PF04966">
    <property type="entry name" value="OprB"/>
    <property type="match status" value="1"/>
</dbReference>
<accession>A0ABV7UDV0</accession>
<keyword evidence="4" id="KW-1185">Reference proteome</keyword>